<evidence type="ECO:0000313" key="2">
    <source>
        <dbReference type="EMBL" id="KAF9584441.1"/>
    </source>
</evidence>
<evidence type="ECO:0000313" key="3">
    <source>
        <dbReference type="Proteomes" id="UP000780801"/>
    </source>
</evidence>
<dbReference type="AlphaFoldDB" id="A0A9P6KGU6"/>
<evidence type="ECO:0000256" key="1">
    <source>
        <dbReference type="SAM" id="MobiDB-lite"/>
    </source>
</evidence>
<feature type="region of interest" description="Disordered" evidence="1">
    <location>
        <begin position="1"/>
        <end position="71"/>
    </location>
</feature>
<sequence>MWTSTKPAHLGGLRSANTANTTDQTGSKCLQAQGFESDYESSYSNDFSRDDISGFGYDSGDDNSSQGDMDEDVDNVICQNENEIYDEDTDIPLIRNERLIREVLDKSRYKTKLTQMLTVQKAGISSLTAFTTK</sequence>
<organism evidence="2 3">
    <name type="scientific">Lunasporangiospora selenospora</name>
    <dbReference type="NCBI Taxonomy" id="979761"/>
    <lineage>
        <taxon>Eukaryota</taxon>
        <taxon>Fungi</taxon>
        <taxon>Fungi incertae sedis</taxon>
        <taxon>Mucoromycota</taxon>
        <taxon>Mortierellomycotina</taxon>
        <taxon>Mortierellomycetes</taxon>
        <taxon>Mortierellales</taxon>
        <taxon>Mortierellaceae</taxon>
        <taxon>Lunasporangiospora</taxon>
    </lineage>
</organism>
<dbReference type="Proteomes" id="UP000780801">
    <property type="component" value="Unassembled WGS sequence"/>
</dbReference>
<comment type="caution">
    <text evidence="2">The sequence shown here is derived from an EMBL/GenBank/DDBJ whole genome shotgun (WGS) entry which is preliminary data.</text>
</comment>
<keyword evidence="3" id="KW-1185">Reference proteome</keyword>
<gene>
    <name evidence="2" type="ORF">BGW38_006458</name>
</gene>
<proteinExistence type="predicted"/>
<accession>A0A9P6KGU6</accession>
<name>A0A9P6KGU6_9FUNG</name>
<feature type="compositionally biased region" description="Polar residues" evidence="1">
    <location>
        <begin position="15"/>
        <end position="30"/>
    </location>
</feature>
<reference evidence="2" key="1">
    <citation type="journal article" date="2020" name="Fungal Divers.">
        <title>Resolving the Mortierellaceae phylogeny through synthesis of multi-gene phylogenetics and phylogenomics.</title>
        <authorList>
            <person name="Vandepol N."/>
            <person name="Liber J."/>
            <person name="Desiro A."/>
            <person name="Na H."/>
            <person name="Kennedy M."/>
            <person name="Barry K."/>
            <person name="Grigoriev I.V."/>
            <person name="Miller A.N."/>
            <person name="O'Donnell K."/>
            <person name="Stajich J.E."/>
            <person name="Bonito G."/>
        </authorList>
    </citation>
    <scope>NUCLEOTIDE SEQUENCE</scope>
    <source>
        <strain evidence="2">KOD1015</strain>
    </source>
</reference>
<dbReference type="EMBL" id="JAABOA010000412">
    <property type="protein sequence ID" value="KAF9584441.1"/>
    <property type="molecule type" value="Genomic_DNA"/>
</dbReference>
<protein>
    <submittedName>
        <fullName evidence="2">Uncharacterized protein</fullName>
    </submittedName>
</protein>